<dbReference type="Proteomes" id="UP001178508">
    <property type="component" value="Chromosome 22"/>
</dbReference>
<protein>
    <submittedName>
        <fullName evidence="2">Uncharacterized protein</fullName>
    </submittedName>
</protein>
<name>A0AAV1HE85_XYRNO</name>
<evidence type="ECO:0000256" key="1">
    <source>
        <dbReference type="SAM" id="MobiDB-lite"/>
    </source>
</evidence>
<feature type="compositionally biased region" description="Acidic residues" evidence="1">
    <location>
        <begin position="1"/>
        <end position="11"/>
    </location>
</feature>
<organism evidence="2 3">
    <name type="scientific">Xyrichtys novacula</name>
    <name type="common">Pearly razorfish</name>
    <name type="synonym">Hemipteronotus novacula</name>
    <dbReference type="NCBI Taxonomy" id="13765"/>
    <lineage>
        <taxon>Eukaryota</taxon>
        <taxon>Metazoa</taxon>
        <taxon>Chordata</taxon>
        <taxon>Craniata</taxon>
        <taxon>Vertebrata</taxon>
        <taxon>Euteleostomi</taxon>
        <taxon>Actinopterygii</taxon>
        <taxon>Neopterygii</taxon>
        <taxon>Teleostei</taxon>
        <taxon>Neoteleostei</taxon>
        <taxon>Acanthomorphata</taxon>
        <taxon>Eupercaria</taxon>
        <taxon>Labriformes</taxon>
        <taxon>Labridae</taxon>
        <taxon>Xyrichtys</taxon>
    </lineage>
</organism>
<sequence length="110" mass="12957">MKEEEEEEEEGSSLLQKGPERLEERHVCLRAIKVNAGMLLQICTRRRRIPGSSVSDNRRLTVFLSHHTSEHKRLNRTVHHHHPQQQPHTWQIYDTLFAATKTTRHHAVLK</sequence>
<keyword evidence="3" id="KW-1185">Reference proteome</keyword>
<proteinExistence type="predicted"/>
<reference evidence="2" key="1">
    <citation type="submission" date="2023-08" db="EMBL/GenBank/DDBJ databases">
        <authorList>
            <person name="Alioto T."/>
            <person name="Alioto T."/>
            <person name="Gomez Garrido J."/>
        </authorList>
    </citation>
    <scope>NUCLEOTIDE SEQUENCE</scope>
</reference>
<dbReference type="AlphaFoldDB" id="A0AAV1HE85"/>
<evidence type="ECO:0000313" key="2">
    <source>
        <dbReference type="EMBL" id="CAJ1084427.1"/>
    </source>
</evidence>
<evidence type="ECO:0000313" key="3">
    <source>
        <dbReference type="Proteomes" id="UP001178508"/>
    </source>
</evidence>
<gene>
    <name evidence="2" type="ORF">XNOV1_A015281</name>
</gene>
<accession>A0AAV1HE85</accession>
<feature type="region of interest" description="Disordered" evidence="1">
    <location>
        <begin position="1"/>
        <end position="20"/>
    </location>
</feature>
<dbReference type="EMBL" id="OY660885">
    <property type="protein sequence ID" value="CAJ1084427.1"/>
    <property type="molecule type" value="Genomic_DNA"/>
</dbReference>